<sequence length="431" mass="47247">MFRPQAIGVFPGAAGFFLLPEVVGHQALITKLLRGEPPETWPEAWRFFRAALSGAPEETVLSLLPDAPEGRFNRFVLRPEAEAFRAALAAADDEMRLLLQAAAWRLGFPVEPPPYEGADGEIRAFLLATHAYAAIASGDWAKALSFLYDAAESVRALSPIFAARLYAERAALLQSLAVQPVPVHAAAPPPQGGTEAGAFDASVIRSATDVQSPVEGYRTALKLLDRTAFDEMRGEIWLQLGTALQAEAGGQKSALLEAVRCYHEALKWLKRDRHPEAYALAHMNLAVAYLSMPMHEARHSLRAALAVQSLREALRHFTKETHPDLWASATINLANAIQHVKSSHLEDNLWEAVSLYEEVLSLPEVRDDPLRRARVLANQGNALAHLGAFSRAVPRLEEAKRLFAAHGDAEAAQAVSAVLAEIDRRRKEVQR</sequence>
<dbReference type="SUPFAM" id="SSF48452">
    <property type="entry name" value="TPR-like"/>
    <property type="match status" value="1"/>
</dbReference>
<accession>A0A2T5GCD2</accession>
<dbReference type="InterPro" id="IPR011990">
    <property type="entry name" value="TPR-like_helical_dom_sf"/>
</dbReference>
<comment type="caution">
    <text evidence="1">The sequence shown here is derived from an EMBL/GenBank/DDBJ whole genome shotgun (WGS) entry which is preliminary data.</text>
</comment>
<evidence type="ECO:0008006" key="3">
    <source>
        <dbReference type="Google" id="ProtNLM"/>
    </source>
</evidence>
<proteinExistence type="predicted"/>
<protein>
    <recommendedName>
        <fullName evidence="3">Tetratricopeptide repeat protein</fullName>
    </recommendedName>
</protein>
<dbReference type="Gene3D" id="1.25.40.10">
    <property type="entry name" value="Tetratricopeptide repeat domain"/>
    <property type="match status" value="1"/>
</dbReference>
<dbReference type="Proteomes" id="UP000244180">
    <property type="component" value="Unassembled WGS sequence"/>
</dbReference>
<gene>
    <name evidence="1" type="ORF">HSCHL_1210</name>
</gene>
<evidence type="ECO:0000313" key="2">
    <source>
        <dbReference type="Proteomes" id="UP000244180"/>
    </source>
</evidence>
<dbReference type="RefSeq" id="WP_272999916.1">
    <property type="nucleotide sequence ID" value="NZ_PEBV01000009.1"/>
</dbReference>
<evidence type="ECO:0000313" key="1">
    <source>
        <dbReference type="EMBL" id="PTQ53836.1"/>
    </source>
</evidence>
<reference evidence="1 2" key="1">
    <citation type="submission" date="2017-08" db="EMBL/GenBank/DDBJ databases">
        <title>Burning lignite coal seam in the remote Altai Mountains harbors a hydrogen-driven thermophilic microbial community.</title>
        <authorList>
            <person name="Kadnikov V.V."/>
            <person name="Mardanov A.V."/>
            <person name="Ivasenko D."/>
            <person name="Beletsky A.V."/>
            <person name="Karnachuk O.V."/>
            <person name="Ravin N.V."/>
        </authorList>
    </citation>
    <scope>NUCLEOTIDE SEQUENCE [LARGE SCALE GENOMIC DNA]</scope>
    <source>
        <strain evidence="1">AL33</strain>
    </source>
</reference>
<organism evidence="1 2">
    <name type="scientific">Hydrogenibacillus schlegelii</name>
    <name type="common">Bacillus schlegelii</name>
    <dbReference type="NCBI Taxonomy" id="1484"/>
    <lineage>
        <taxon>Bacteria</taxon>
        <taxon>Bacillati</taxon>
        <taxon>Bacillota</taxon>
        <taxon>Bacilli</taxon>
        <taxon>Bacillales</taxon>
        <taxon>Bacillales Family X. Incertae Sedis</taxon>
        <taxon>Hydrogenibacillus</taxon>
    </lineage>
</organism>
<dbReference type="EMBL" id="PEBV01000009">
    <property type="protein sequence ID" value="PTQ53836.1"/>
    <property type="molecule type" value="Genomic_DNA"/>
</dbReference>
<dbReference type="AlphaFoldDB" id="A0A2T5GCD2"/>
<name>A0A2T5GCD2_HYDSH</name>